<feature type="domain" description="DUF7344" evidence="1">
    <location>
        <begin position="26"/>
        <end position="104"/>
    </location>
</feature>
<keyword evidence="3" id="KW-1185">Reference proteome</keyword>
<name>A0A7D6GJW3_9EURY</name>
<evidence type="ECO:0000313" key="3">
    <source>
        <dbReference type="Proteomes" id="UP000510869"/>
    </source>
</evidence>
<dbReference type="Proteomes" id="UP000510869">
    <property type="component" value="Chromosome"/>
</dbReference>
<dbReference type="EMBL" id="CP059154">
    <property type="protein sequence ID" value="QLK25639.1"/>
    <property type="molecule type" value="Genomic_DNA"/>
</dbReference>
<dbReference type="InterPro" id="IPR055768">
    <property type="entry name" value="DUF7344"/>
</dbReference>
<dbReference type="KEGG" id="nay:HYG81_16380"/>
<evidence type="ECO:0000313" key="2">
    <source>
        <dbReference type="EMBL" id="QLK25639.1"/>
    </source>
</evidence>
<evidence type="ECO:0000259" key="1">
    <source>
        <dbReference type="Pfam" id="PF24035"/>
    </source>
</evidence>
<dbReference type="GeneID" id="56144815"/>
<protein>
    <recommendedName>
        <fullName evidence="1">DUF7344 domain-containing protein</fullName>
    </recommendedName>
</protein>
<dbReference type="RefSeq" id="WP_180840825.1">
    <property type="nucleotide sequence ID" value="NZ_CP059154.1"/>
</dbReference>
<sequence length="123" mass="13251">MGDEKFEPDPGALKAAAGELPIDDVFRLLADRHARYALVYLHDNPSPPIDELADVLAGKDASVEGTITTPIDHNRIRIRLYHSVLPRIEAVGFISFDAETNAVTDTDIPTAVTDALGVTDSSP</sequence>
<organism evidence="2 3">
    <name type="scientific">Natrinema zhouii</name>
    <dbReference type="NCBI Taxonomy" id="1710539"/>
    <lineage>
        <taxon>Archaea</taxon>
        <taxon>Methanobacteriati</taxon>
        <taxon>Methanobacteriota</taxon>
        <taxon>Stenosarchaea group</taxon>
        <taxon>Halobacteria</taxon>
        <taxon>Halobacteriales</taxon>
        <taxon>Natrialbaceae</taxon>
        <taxon>Natrinema</taxon>
    </lineage>
</organism>
<reference evidence="2 3" key="1">
    <citation type="submission" date="2020-07" db="EMBL/GenBank/DDBJ databases">
        <title>Natrinema (YPL30) sp. nov. and Haloterrigena xxxxxx (YPL8) sp. nov., isolated from a salt mine.</title>
        <authorList>
            <person name="Cui H."/>
        </authorList>
    </citation>
    <scope>NUCLEOTIDE SEQUENCE [LARGE SCALE GENOMIC DNA]</scope>
    <source>
        <strain evidence="2 3">YPL13</strain>
    </source>
</reference>
<dbReference type="Pfam" id="PF24035">
    <property type="entry name" value="DUF7344"/>
    <property type="match status" value="1"/>
</dbReference>
<proteinExistence type="predicted"/>
<dbReference type="AlphaFoldDB" id="A0A7D6GJW3"/>
<dbReference type="OrthoDB" id="247722at2157"/>
<gene>
    <name evidence="2" type="ORF">HYG81_16380</name>
</gene>
<accession>A0A7D6GJW3</accession>